<dbReference type="Proteomes" id="UP001596504">
    <property type="component" value="Unassembled WGS sequence"/>
</dbReference>
<evidence type="ECO:0000313" key="3">
    <source>
        <dbReference type="Proteomes" id="UP001596504"/>
    </source>
</evidence>
<evidence type="ECO:0000313" key="2">
    <source>
        <dbReference type="EMBL" id="MFC7339911.1"/>
    </source>
</evidence>
<protein>
    <submittedName>
        <fullName evidence="2">Uncharacterized protein</fullName>
    </submittedName>
</protein>
<dbReference type="EMBL" id="JBHTCJ010000001">
    <property type="protein sequence ID" value="MFC7339911.1"/>
    <property type="molecule type" value="Genomic_DNA"/>
</dbReference>
<sequence>MGMLEFETAEGHMDAQDALFLHIHRMTALSNSDLGARTDEARAPVRSGLRLAIQDAEQLLQRIEEEQLLHEPPARTSTRRLAREAASRTGE</sequence>
<feature type="region of interest" description="Disordered" evidence="1">
    <location>
        <begin position="66"/>
        <end position="91"/>
    </location>
</feature>
<evidence type="ECO:0000256" key="1">
    <source>
        <dbReference type="SAM" id="MobiDB-lite"/>
    </source>
</evidence>
<organism evidence="2 3">
    <name type="scientific">Saccharopolyspora griseoalba</name>
    <dbReference type="NCBI Taxonomy" id="1431848"/>
    <lineage>
        <taxon>Bacteria</taxon>
        <taxon>Bacillati</taxon>
        <taxon>Actinomycetota</taxon>
        <taxon>Actinomycetes</taxon>
        <taxon>Pseudonocardiales</taxon>
        <taxon>Pseudonocardiaceae</taxon>
        <taxon>Saccharopolyspora</taxon>
    </lineage>
</organism>
<feature type="compositionally biased region" description="Basic and acidic residues" evidence="1">
    <location>
        <begin position="81"/>
        <end position="91"/>
    </location>
</feature>
<keyword evidence="3" id="KW-1185">Reference proteome</keyword>
<accession>A0ABW2LEF1</accession>
<reference evidence="3" key="1">
    <citation type="journal article" date="2019" name="Int. J. Syst. Evol. Microbiol.">
        <title>The Global Catalogue of Microorganisms (GCM) 10K type strain sequencing project: providing services to taxonomists for standard genome sequencing and annotation.</title>
        <authorList>
            <consortium name="The Broad Institute Genomics Platform"/>
            <consortium name="The Broad Institute Genome Sequencing Center for Infectious Disease"/>
            <person name="Wu L."/>
            <person name="Ma J."/>
        </authorList>
    </citation>
    <scope>NUCLEOTIDE SEQUENCE [LARGE SCALE GENOMIC DNA]</scope>
    <source>
        <strain evidence="3">WLHS5</strain>
    </source>
</reference>
<gene>
    <name evidence="2" type="ORF">ACFQRI_00695</name>
</gene>
<name>A0ABW2LEF1_9PSEU</name>
<proteinExistence type="predicted"/>
<dbReference type="RefSeq" id="WP_380662884.1">
    <property type="nucleotide sequence ID" value="NZ_JBHTCJ010000001.1"/>
</dbReference>
<comment type="caution">
    <text evidence="2">The sequence shown here is derived from an EMBL/GenBank/DDBJ whole genome shotgun (WGS) entry which is preliminary data.</text>
</comment>